<dbReference type="GO" id="GO:0016020">
    <property type="term" value="C:membrane"/>
    <property type="evidence" value="ECO:0007669"/>
    <property type="project" value="UniProtKB-SubCell"/>
</dbReference>
<name>A0A2J5HYM9_9EURO</name>
<comment type="similarity">
    <text evidence="3">Belongs to the glycosyltransferase 31 family. Beta3-Gal-T subfamily.</text>
</comment>
<dbReference type="AlphaFoldDB" id="A0A2J5HYM9"/>
<dbReference type="Proteomes" id="UP000235023">
    <property type="component" value="Unassembled WGS sequence"/>
</dbReference>
<dbReference type="Gene3D" id="3.50.4.10">
    <property type="entry name" value="Hepatocyte Growth Factor"/>
    <property type="match status" value="1"/>
</dbReference>
<evidence type="ECO:0000256" key="2">
    <source>
        <dbReference type="ARBA" id="ARBA00004922"/>
    </source>
</evidence>
<evidence type="ECO:0000256" key="11">
    <source>
        <dbReference type="ARBA" id="ARBA00023136"/>
    </source>
</evidence>
<sequence>MATRRLFRRRAPLIASVLGLFLLYHFFSSLESQPRQSQPIDGRSGSPCPPLPGMEDVLVVLKTGVTEAKDKVPVHFDTTLRCVPNFVIFSDFAEEIQGVQIHDALVNMDEEVKRSVPDFDIYNRIQELGRAGLERDDFADEANSAIGKPNNPGWKLDKWKFLPMVQETLKYKGDAKWYVFMEADTYFSWPTLLEWLAHFDQTKPWYIGTETQIADVIFAHGGSGFAVSNPAMQLVADAYTTRNVELNEYTDIHWAGDCVLGKVLFDVGVPLHYSWPILQNSNVGELDQFTQGFYRRPWCFPAVAFHHLQAKDIKDLWAFETQRWRAAEQAAQTRSIFRPQLTRKRILLHSDIFKELIFPALSGSREKWDNLSDEEHSEISSFRECQRLCEQNDECTQFAIRDHKCYTGKSPRLGVAHGDARSGWLIPRVEKMMNSAPSCSTIEWGA</sequence>
<keyword evidence="8" id="KW-0547">Nucleotide-binding</keyword>
<dbReference type="PANTHER" id="PTHR23033">
    <property type="entry name" value="BETA1,3-GALACTOSYLTRANSFERASE"/>
    <property type="match status" value="1"/>
</dbReference>
<evidence type="ECO:0000256" key="5">
    <source>
        <dbReference type="ARBA" id="ARBA00022676"/>
    </source>
</evidence>
<evidence type="ECO:0000256" key="10">
    <source>
        <dbReference type="ARBA" id="ARBA00022989"/>
    </source>
</evidence>
<proteinExistence type="inferred from homology"/>
<evidence type="ECO:0000256" key="7">
    <source>
        <dbReference type="ARBA" id="ARBA00022692"/>
    </source>
</evidence>
<dbReference type="EMBL" id="KZ559526">
    <property type="protein sequence ID" value="PLN82548.1"/>
    <property type="molecule type" value="Genomic_DNA"/>
</dbReference>
<protein>
    <recommendedName>
        <fullName evidence="4">N-acetylgalactosaminide beta-1,3-galactosyltransferase</fullName>
        <ecNumber evidence="4">2.4.1.122</ecNumber>
    </recommendedName>
</protein>
<keyword evidence="7" id="KW-0812">Transmembrane</keyword>
<evidence type="ECO:0000313" key="14">
    <source>
        <dbReference type="Proteomes" id="UP000235023"/>
    </source>
</evidence>
<dbReference type="GO" id="GO:0016263">
    <property type="term" value="F:glycoprotein-N-acetylgalactosamine 3-beta-galactosyltransferase activity"/>
    <property type="evidence" value="ECO:0007669"/>
    <property type="project" value="UniProtKB-EC"/>
</dbReference>
<evidence type="ECO:0000256" key="9">
    <source>
        <dbReference type="ARBA" id="ARBA00022968"/>
    </source>
</evidence>
<comment type="subcellular location">
    <subcellularLocation>
        <location evidence="1">Membrane</location>
        <topology evidence="1">Single-pass type II membrane protein</topology>
    </subcellularLocation>
</comment>
<dbReference type="InterPro" id="IPR026050">
    <property type="entry name" value="C1GALT1/C1GALT1_chp1"/>
</dbReference>
<accession>A0A2J5HYM9</accession>
<dbReference type="PANTHER" id="PTHR23033:SF47">
    <property type="entry name" value="APPLE DOMAIN-CONTAINING PROTEIN-RELATED"/>
    <property type="match status" value="1"/>
</dbReference>
<evidence type="ECO:0000256" key="1">
    <source>
        <dbReference type="ARBA" id="ARBA00004606"/>
    </source>
</evidence>
<evidence type="ECO:0000256" key="8">
    <source>
        <dbReference type="ARBA" id="ARBA00022741"/>
    </source>
</evidence>
<evidence type="ECO:0000313" key="13">
    <source>
        <dbReference type="EMBL" id="PLN82548.1"/>
    </source>
</evidence>
<evidence type="ECO:0000256" key="3">
    <source>
        <dbReference type="ARBA" id="ARBA00006462"/>
    </source>
</evidence>
<dbReference type="GO" id="GO:0000166">
    <property type="term" value="F:nucleotide binding"/>
    <property type="evidence" value="ECO:0007669"/>
    <property type="project" value="UniProtKB-KW"/>
</dbReference>
<keyword evidence="9" id="KW-0735">Signal-anchor</keyword>
<keyword evidence="11" id="KW-0472">Membrane</keyword>
<reference evidence="14" key="1">
    <citation type="submission" date="2017-12" db="EMBL/GenBank/DDBJ databases">
        <authorList>
            <consortium name="DOE Joint Genome Institute"/>
            <person name="Mondo S.J."/>
            <person name="Kjaerbolling I."/>
            <person name="Vesth T.C."/>
            <person name="Frisvad J.C."/>
            <person name="Nybo J.L."/>
            <person name="Theobald S."/>
            <person name="Kuo A."/>
            <person name="Bowyer P."/>
            <person name="Matsuda Y."/>
            <person name="Lyhne E.K."/>
            <person name="Kogle M.E."/>
            <person name="Clum A."/>
            <person name="Lipzen A."/>
            <person name="Salamov A."/>
            <person name="Ngan C.Y."/>
            <person name="Daum C."/>
            <person name="Chiniquy J."/>
            <person name="Barry K."/>
            <person name="LaButti K."/>
            <person name="Haridas S."/>
            <person name="Simmons B.A."/>
            <person name="Magnuson J.K."/>
            <person name="Mortensen U.H."/>
            <person name="Larsen T.O."/>
            <person name="Grigoriev I.V."/>
            <person name="Baker S.E."/>
            <person name="Andersen M.R."/>
            <person name="Nordberg H.P."/>
            <person name="Cantor M.N."/>
            <person name="Hua S.X."/>
        </authorList>
    </citation>
    <scope>NUCLEOTIDE SEQUENCE [LARGE SCALE GENOMIC DNA]</scope>
    <source>
        <strain evidence="14">IBT 19404</strain>
    </source>
</reference>
<keyword evidence="14" id="KW-1185">Reference proteome</keyword>
<keyword evidence="6" id="KW-0808">Transferase</keyword>
<keyword evidence="10" id="KW-1133">Transmembrane helix</keyword>
<evidence type="ECO:0000256" key="6">
    <source>
        <dbReference type="ARBA" id="ARBA00022679"/>
    </source>
</evidence>
<dbReference type="Gene3D" id="3.90.550.50">
    <property type="match status" value="1"/>
</dbReference>
<dbReference type="EC" id="2.4.1.122" evidence="4"/>
<evidence type="ECO:0000256" key="4">
    <source>
        <dbReference type="ARBA" id="ARBA00012557"/>
    </source>
</evidence>
<gene>
    <name evidence="13" type="ORF">BDW42DRAFT_192955</name>
</gene>
<feature type="domain" description="Fringe-like glycosyltransferase" evidence="12">
    <location>
        <begin position="166"/>
        <end position="273"/>
    </location>
</feature>
<dbReference type="Pfam" id="PF02434">
    <property type="entry name" value="Fringe"/>
    <property type="match status" value="1"/>
</dbReference>
<comment type="pathway">
    <text evidence="2">Protein modification; protein glycosylation.</text>
</comment>
<evidence type="ECO:0000259" key="12">
    <source>
        <dbReference type="Pfam" id="PF02434"/>
    </source>
</evidence>
<organism evidence="13 14">
    <name type="scientific">Aspergillus taichungensis</name>
    <dbReference type="NCBI Taxonomy" id="482145"/>
    <lineage>
        <taxon>Eukaryota</taxon>
        <taxon>Fungi</taxon>
        <taxon>Dikarya</taxon>
        <taxon>Ascomycota</taxon>
        <taxon>Pezizomycotina</taxon>
        <taxon>Eurotiomycetes</taxon>
        <taxon>Eurotiomycetidae</taxon>
        <taxon>Eurotiales</taxon>
        <taxon>Aspergillaceae</taxon>
        <taxon>Aspergillus</taxon>
        <taxon>Aspergillus subgen. Circumdati</taxon>
    </lineage>
</organism>
<dbReference type="InterPro" id="IPR003378">
    <property type="entry name" value="Fringe-like_glycosylTrfase"/>
</dbReference>
<keyword evidence="5" id="KW-0328">Glycosyltransferase</keyword>
<dbReference type="OrthoDB" id="414175at2759"/>